<name>A0ABW8Q5L6_9NEIS</name>
<keyword evidence="9" id="KW-1185">Reference proteome</keyword>
<dbReference type="SUPFAM" id="SSF141488">
    <property type="entry name" value="YdhA-like"/>
    <property type="match status" value="1"/>
</dbReference>
<evidence type="ECO:0000259" key="7">
    <source>
        <dbReference type="Pfam" id="PF09864"/>
    </source>
</evidence>
<dbReference type="EMBL" id="JBJGEB010000012">
    <property type="protein sequence ID" value="MFK7642892.1"/>
    <property type="molecule type" value="Genomic_DNA"/>
</dbReference>
<feature type="region of interest" description="Disordered" evidence="5">
    <location>
        <begin position="37"/>
        <end position="65"/>
    </location>
</feature>
<reference evidence="8 9" key="1">
    <citation type="submission" date="2024-11" db="EMBL/GenBank/DDBJ databases">
        <authorList>
            <person name="Mikucki A.G."/>
            <person name="Kahler C.M."/>
        </authorList>
    </citation>
    <scope>NUCLEOTIDE SEQUENCE [LARGE SCALE GENOMIC DNA]</scope>
    <source>
        <strain evidence="8 9">EXNM717</strain>
    </source>
</reference>
<dbReference type="RefSeq" id="WP_297954360.1">
    <property type="nucleotide sequence ID" value="NZ_CAUJQB010000022.1"/>
</dbReference>
<keyword evidence="1 6" id="KW-0732">Signal</keyword>
<keyword evidence="4" id="KW-0449">Lipoprotein</keyword>
<dbReference type="Gene3D" id="2.40.128.200">
    <property type="match status" value="1"/>
</dbReference>
<evidence type="ECO:0000313" key="9">
    <source>
        <dbReference type="Proteomes" id="UP001621964"/>
    </source>
</evidence>
<comment type="caution">
    <text evidence="8">The sequence shown here is derived from an EMBL/GenBank/DDBJ whole genome shotgun (WGS) entry which is preliminary data.</text>
</comment>
<gene>
    <name evidence="8" type="ORF">ACI43T_10405</name>
</gene>
<dbReference type="Pfam" id="PF09864">
    <property type="entry name" value="MliC"/>
    <property type="match status" value="1"/>
</dbReference>
<evidence type="ECO:0000256" key="3">
    <source>
        <dbReference type="ARBA" id="ARBA00023139"/>
    </source>
</evidence>
<proteinExistence type="predicted"/>
<sequence length="153" mass="17574">MKVKALLAIAAALALSACVVADDPYYDDYSRENSARDYDHYDHGPRYRDRDDRDYRDYRDDRRSRRNSRIDSKFNCENGLSVQVRSLSPDRIELRLDDKRAVLSSDVSGSGERYTAGRGLFGKGAEWHQKGDEAFFSFIDPYGNKVDTSCRAR</sequence>
<dbReference type="InterPro" id="IPR018660">
    <property type="entry name" value="MliC"/>
</dbReference>
<accession>A0ABW8Q5L6</accession>
<protein>
    <submittedName>
        <fullName evidence="8">MliC family protein</fullName>
    </submittedName>
</protein>
<keyword evidence="3" id="KW-0564">Palmitate</keyword>
<keyword evidence="2" id="KW-0472">Membrane</keyword>
<evidence type="ECO:0000256" key="5">
    <source>
        <dbReference type="SAM" id="MobiDB-lite"/>
    </source>
</evidence>
<dbReference type="Proteomes" id="UP001621964">
    <property type="component" value="Unassembled WGS sequence"/>
</dbReference>
<evidence type="ECO:0000256" key="1">
    <source>
        <dbReference type="ARBA" id="ARBA00022729"/>
    </source>
</evidence>
<feature type="signal peptide" evidence="6">
    <location>
        <begin position="1"/>
        <end position="21"/>
    </location>
</feature>
<feature type="domain" description="C-type lysozyme inhibitor" evidence="7">
    <location>
        <begin position="74"/>
        <end position="139"/>
    </location>
</feature>
<dbReference type="PROSITE" id="PS51257">
    <property type="entry name" value="PROKAR_LIPOPROTEIN"/>
    <property type="match status" value="1"/>
</dbReference>
<evidence type="ECO:0000313" key="8">
    <source>
        <dbReference type="EMBL" id="MFK7642892.1"/>
    </source>
</evidence>
<evidence type="ECO:0000256" key="4">
    <source>
        <dbReference type="ARBA" id="ARBA00023288"/>
    </source>
</evidence>
<evidence type="ECO:0000256" key="6">
    <source>
        <dbReference type="SAM" id="SignalP"/>
    </source>
</evidence>
<evidence type="ECO:0000256" key="2">
    <source>
        <dbReference type="ARBA" id="ARBA00023136"/>
    </source>
</evidence>
<organism evidence="8 9">
    <name type="scientific">Neisseria oralis</name>
    <dbReference type="NCBI Taxonomy" id="1107316"/>
    <lineage>
        <taxon>Bacteria</taxon>
        <taxon>Pseudomonadati</taxon>
        <taxon>Pseudomonadota</taxon>
        <taxon>Betaproteobacteria</taxon>
        <taxon>Neisseriales</taxon>
        <taxon>Neisseriaceae</taxon>
        <taxon>Neisseria</taxon>
    </lineage>
</organism>
<dbReference type="InterPro" id="IPR036328">
    <property type="entry name" value="MliC_sf"/>
</dbReference>
<feature type="chain" id="PRO_5046402601" evidence="6">
    <location>
        <begin position="22"/>
        <end position="153"/>
    </location>
</feature>